<sequence>MKLSFAALFALALSPCLVSASAIPSYQNTTLPEGKLVARAEKTEKFDSYSAASIASYKWVNQGKTKVVPKNLVLYVSRLKASPAYNKVVGVGLKTAAGSITPRPHRHG</sequence>
<dbReference type="EMBL" id="CAJMXA010002483">
    <property type="protein sequence ID" value="CAE6481714.1"/>
    <property type="molecule type" value="Genomic_DNA"/>
</dbReference>
<name>A0A8H3CDH5_9AGAM</name>
<dbReference type="Proteomes" id="UP000663853">
    <property type="component" value="Unassembled WGS sequence"/>
</dbReference>
<protein>
    <submittedName>
        <fullName evidence="2">Uncharacterized protein</fullName>
    </submittedName>
</protein>
<accession>A0A8H3CDH5</accession>
<evidence type="ECO:0000256" key="1">
    <source>
        <dbReference type="SAM" id="SignalP"/>
    </source>
</evidence>
<evidence type="ECO:0000313" key="2">
    <source>
        <dbReference type="EMBL" id="CAE6481714.1"/>
    </source>
</evidence>
<gene>
    <name evidence="2" type="ORF">RDB_LOCUS90023</name>
</gene>
<dbReference type="AlphaFoldDB" id="A0A8H3CDH5"/>
<organism evidence="2 3">
    <name type="scientific">Rhizoctonia solani</name>
    <dbReference type="NCBI Taxonomy" id="456999"/>
    <lineage>
        <taxon>Eukaryota</taxon>
        <taxon>Fungi</taxon>
        <taxon>Dikarya</taxon>
        <taxon>Basidiomycota</taxon>
        <taxon>Agaricomycotina</taxon>
        <taxon>Agaricomycetes</taxon>
        <taxon>Cantharellales</taxon>
        <taxon>Ceratobasidiaceae</taxon>
        <taxon>Rhizoctonia</taxon>
    </lineage>
</organism>
<proteinExistence type="predicted"/>
<reference evidence="2" key="1">
    <citation type="submission" date="2021-01" db="EMBL/GenBank/DDBJ databases">
        <authorList>
            <person name="Kaushik A."/>
        </authorList>
    </citation>
    <scope>NUCLEOTIDE SEQUENCE</scope>
    <source>
        <strain evidence="2">AG6-10EEA</strain>
    </source>
</reference>
<feature type="chain" id="PRO_5034848787" evidence="1">
    <location>
        <begin position="21"/>
        <end position="108"/>
    </location>
</feature>
<evidence type="ECO:0000313" key="3">
    <source>
        <dbReference type="Proteomes" id="UP000663853"/>
    </source>
</evidence>
<keyword evidence="1" id="KW-0732">Signal</keyword>
<feature type="signal peptide" evidence="1">
    <location>
        <begin position="1"/>
        <end position="20"/>
    </location>
</feature>
<comment type="caution">
    <text evidence="2">The sequence shown here is derived from an EMBL/GenBank/DDBJ whole genome shotgun (WGS) entry which is preliminary data.</text>
</comment>